<dbReference type="VEuPathDB" id="FungiDB:YALI1_F20381g"/>
<dbReference type="AlphaFoldDB" id="A0A1D8NNJ0"/>
<dbReference type="Proteomes" id="UP000182444">
    <property type="component" value="Chromosome 1F"/>
</dbReference>
<gene>
    <name evidence="1" type="ORF">YALI1_F20381g</name>
</gene>
<dbReference type="GeneID" id="94583987"/>
<organism evidence="1 2">
    <name type="scientific">Yarrowia lipolytica</name>
    <name type="common">Candida lipolytica</name>
    <dbReference type="NCBI Taxonomy" id="4952"/>
    <lineage>
        <taxon>Eukaryota</taxon>
        <taxon>Fungi</taxon>
        <taxon>Dikarya</taxon>
        <taxon>Ascomycota</taxon>
        <taxon>Saccharomycotina</taxon>
        <taxon>Dipodascomycetes</taxon>
        <taxon>Dipodascales</taxon>
        <taxon>Dipodascales incertae sedis</taxon>
        <taxon>Yarrowia</taxon>
    </lineage>
</organism>
<evidence type="ECO:0000313" key="1">
    <source>
        <dbReference type="EMBL" id="AOW07214.1"/>
    </source>
</evidence>
<reference evidence="1 2" key="1">
    <citation type="journal article" date="2016" name="PLoS ONE">
        <title>Sequence Assembly of Yarrowia lipolytica Strain W29/CLIB89 Shows Transposable Element Diversity.</title>
        <authorList>
            <person name="Magnan C."/>
            <person name="Yu J."/>
            <person name="Chang I."/>
            <person name="Jahn E."/>
            <person name="Kanomata Y."/>
            <person name="Wu J."/>
            <person name="Zeller M."/>
            <person name="Oakes M."/>
            <person name="Baldi P."/>
            <person name="Sandmeyer S."/>
        </authorList>
    </citation>
    <scope>NUCLEOTIDE SEQUENCE [LARGE SCALE GENOMIC DNA]</scope>
    <source>
        <strain evidence="2">CLIB89(W29)</strain>
    </source>
</reference>
<dbReference type="RefSeq" id="XP_068139508.1">
    <property type="nucleotide sequence ID" value="XM_068283407.1"/>
</dbReference>
<protein>
    <submittedName>
        <fullName evidence="1">Uncharacterized protein</fullName>
    </submittedName>
</protein>
<dbReference type="EMBL" id="CP017558">
    <property type="protein sequence ID" value="AOW07214.1"/>
    <property type="molecule type" value="Genomic_DNA"/>
</dbReference>
<sequence>MTQVHDCASIGNRVAKGWRAGRDACFVVLIVPVFLNPENSHYLISRHDPTPNTTLETHAKIKAYFQTLLLLLGHWGVEPLRRRDLSVDIVYIGVSHWYSSIVVHIGLIGASRCLFHAPRVHARVQGSRTNLQKLKLRVC</sequence>
<evidence type="ECO:0000313" key="2">
    <source>
        <dbReference type="Proteomes" id="UP000182444"/>
    </source>
</evidence>
<name>A0A1D8NNJ0_YARLL</name>
<proteinExistence type="predicted"/>
<accession>A0A1D8NNJ0</accession>